<dbReference type="InterPro" id="IPR029056">
    <property type="entry name" value="Ribokinase-like"/>
</dbReference>
<evidence type="ECO:0000259" key="3">
    <source>
        <dbReference type="Pfam" id="PF00294"/>
    </source>
</evidence>
<dbReference type="Pfam" id="PF00294">
    <property type="entry name" value="PfkB"/>
    <property type="match status" value="1"/>
</dbReference>
<dbReference type="Gene3D" id="3.40.1190.20">
    <property type="match status" value="1"/>
</dbReference>
<gene>
    <name evidence="4" type="ORF">MSSAC_2122</name>
</gene>
<evidence type="ECO:0000256" key="2">
    <source>
        <dbReference type="ARBA" id="ARBA00022777"/>
    </source>
</evidence>
<dbReference type="Proteomes" id="UP000033123">
    <property type="component" value="Chromosome"/>
</dbReference>
<keyword evidence="1 4" id="KW-0808">Transferase</keyword>
<dbReference type="EMBL" id="CP009508">
    <property type="protein sequence ID" value="AKB36712.1"/>
    <property type="molecule type" value="Genomic_DNA"/>
</dbReference>
<sequence>MQLTSQDGVYEEIKTTPVEVADTVGAGDAFSAGFLYAFLSEYGVSKATSVASMIGIFVRDCRTTVIRFLRCRFI</sequence>
<dbReference type="PROSITE" id="PS00584">
    <property type="entry name" value="PFKB_KINASES_2"/>
    <property type="match status" value="1"/>
</dbReference>
<name>A0A0E3PNH2_9EURY</name>
<dbReference type="EC" id="2.7.1.4" evidence="4"/>
<evidence type="ECO:0000313" key="5">
    <source>
        <dbReference type="Proteomes" id="UP000033123"/>
    </source>
</evidence>
<feature type="domain" description="Carbohydrate kinase PfkB" evidence="3">
    <location>
        <begin position="5"/>
        <end position="62"/>
    </location>
</feature>
<proteinExistence type="predicted"/>
<dbReference type="PATRIC" id="fig|1434118.4.peg.2716"/>
<dbReference type="KEGG" id="msj:MSSAC_2122"/>
<protein>
    <submittedName>
        <fullName evidence="4">Fructokinase</fullName>
        <ecNumber evidence="4">2.7.1.4</ecNumber>
    </submittedName>
</protein>
<dbReference type="InterPro" id="IPR002173">
    <property type="entry name" value="Carboh/pur_kinase_PfkB_CS"/>
</dbReference>
<dbReference type="HOGENOM" id="CLU_2678996_0_0_2"/>
<dbReference type="STRING" id="1434118.MSSAC_2122"/>
<dbReference type="RefSeq" id="WP_048182520.1">
    <property type="nucleotide sequence ID" value="NZ_CP009508.1"/>
</dbReference>
<evidence type="ECO:0000256" key="1">
    <source>
        <dbReference type="ARBA" id="ARBA00022679"/>
    </source>
</evidence>
<accession>A0A0E3PNH2</accession>
<organism evidence="4 5">
    <name type="scientific">Methanosarcina siciliae C2J</name>
    <dbReference type="NCBI Taxonomy" id="1434118"/>
    <lineage>
        <taxon>Archaea</taxon>
        <taxon>Methanobacteriati</taxon>
        <taxon>Methanobacteriota</taxon>
        <taxon>Stenosarchaea group</taxon>
        <taxon>Methanomicrobia</taxon>
        <taxon>Methanosarcinales</taxon>
        <taxon>Methanosarcinaceae</taxon>
        <taxon>Methanosarcina</taxon>
    </lineage>
</organism>
<dbReference type="AlphaFoldDB" id="A0A0E3PNH2"/>
<dbReference type="GO" id="GO:0008865">
    <property type="term" value="F:fructokinase activity"/>
    <property type="evidence" value="ECO:0007669"/>
    <property type="project" value="UniProtKB-EC"/>
</dbReference>
<dbReference type="InterPro" id="IPR011611">
    <property type="entry name" value="PfkB_dom"/>
</dbReference>
<evidence type="ECO:0000313" key="4">
    <source>
        <dbReference type="EMBL" id="AKB36712.1"/>
    </source>
</evidence>
<dbReference type="GeneID" id="24871736"/>
<keyword evidence="2 4" id="KW-0418">Kinase</keyword>
<reference evidence="4 5" key="1">
    <citation type="submission" date="2014-07" db="EMBL/GenBank/DDBJ databases">
        <title>Methanogenic archaea and the global carbon cycle.</title>
        <authorList>
            <person name="Henriksen J.R."/>
            <person name="Luke J."/>
            <person name="Reinhart S."/>
            <person name="Benedict M.N."/>
            <person name="Youngblut N.D."/>
            <person name="Metcalf M.E."/>
            <person name="Whitaker R.J."/>
            <person name="Metcalf W.W."/>
        </authorList>
    </citation>
    <scope>NUCLEOTIDE SEQUENCE [LARGE SCALE GENOMIC DNA]</scope>
    <source>
        <strain evidence="4 5">C2J</strain>
    </source>
</reference>
<dbReference type="SUPFAM" id="SSF53613">
    <property type="entry name" value="Ribokinase-like"/>
    <property type="match status" value="1"/>
</dbReference>